<gene>
    <name evidence="1" type="ORF">FHS18_005743</name>
</gene>
<name>A0A7W5B3A1_9BACL</name>
<protein>
    <submittedName>
        <fullName evidence="1">Uncharacterized protein</fullName>
    </submittedName>
</protein>
<comment type="caution">
    <text evidence="1">The sequence shown here is derived from an EMBL/GenBank/DDBJ whole genome shotgun (WGS) entry which is preliminary data.</text>
</comment>
<dbReference type="RefSeq" id="WP_183603702.1">
    <property type="nucleotide sequence ID" value="NZ_JACHXK010000020.1"/>
</dbReference>
<accession>A0A7W5B3A1</accession>
<dbReference type="Proteomes" id="UP000570361">
    <property type="component" value="Unassembled WGS sequence"/>
</dbReference>
<dbReference type="EMBL" id="JACHXK010000020">
    <property type="protein sequence ID" value="MBB3113630.1"/>
    <property type="molecule type" value="Genomic_DNA"/>
</dbReference>
<organism evidence="1 2">
    <name type="scientific">Paenibacillus phyllosphaerae</name>
    <dbReference type="NCBI Taxonomy" id="274593"/>
    <lineage>
        <taxon>Bacteria</taxon>
        <taxon>Bacillati</taxon>
        <taxon>Bacillota</taxon>
        <taxon>Bacilli</taxon>
        <taxon>Bacillales</taxon>
        <taxon>Paenibacillaceae</taxon>
        <taxon>Paenibacillus</taxon>
    </lineage>
</organism>
<evidence type="ECO:0000313" key="2">
    <source>
        <dbReference type="Proteomes" id="UP000570361"/>
    </source>
</evidence>
<reference evidence="1 2" key="1">
    <citation type="submission" date="2020-08" db="EMBL/GenBank/DDBJ databases">
        <title>Genomic Encyclopedia of Type Strains, Phase III (KMG-III): the genomes of soil and plant-associated and newly described type strains.</title>
        <authorList>
            <person name="Whitman W."/>
        </authorList>
    </citation>
    <scope>NUCLEOTIDE SEQUENCE [LARGE SCALE GENOMIC DNA]</scope>
    <source>
        <strain evidence="1 2">CECT 5862</strain>
    </source>
</reference>
<dbReference type="AlphaFoldDB" id="A0A7W5B3A1"/>
<evidence type="ECO:0000313" key="1">
    <source>
        <dbReference type="EMBL" id="MBB3113630.1"/>
    </source>
</evidence>
<keyword evidence="2" id="KW-1185">Reference proteome</keyword>
<sequence>MSLVVQEWEARIALIRSIAHSQEAMARILGSIADVAEHSPHLAKSIRDNIQSLNALQLSMAETVTGVRLKRTRLGRPAQPLLRHGVYAPAKVLADYSARSLPAIASNEQGRNQG</sequence>
<proteinExistence type="predicted"/>